<organism evidence="8 9">
    <name type="scientific">Cucurbita maxima</name>
    <name type="common">Pumpkin</name>
    <name type="synonym">Winter squash</name>
    <dbReference type="NCBI Taxonomy" id="3661"/>
    <lineage>
        <taxon>Eukaryota</taxon>
        <taxon>Viridiplantae</taxon>
        <taxon>Streptophyta</taxon>
        <taxon>Embryophyta</taxon>
        <taxon>Tracheophyta</taxon>
        <taxon>Spermatophyta</taxon>
        <taxon>Magnoliopsida</taxon>
        <taxon>eudicotyledons</taxon>
        <taxon>Gunneridae</taxon>
        <taxon>Pentapetalae</taxon>
        <taxon>rosids</taxon>
        <taxon>fabids</taxon>
        <taxon>Cucurbitales</taxon>
        <taxon>Cucurbitaceae</taxon>
        <taxon>Cucurbiteae</taxon>
        <taxon>Cucurbita</taxon>
    </lineage>
</organism>
<dbReference type="Pfam" id="PF04576">
    <property type="entry name" value="Zein-binding"/>
    <property type="match status" value="1"/>
</dbReference>
<dbReference type="AlphaFoldDB" id="A0A6J1JSM2"/>
<dbReference type="GO" id="GO:0080115">
    <property type="term" value="F:myosin XI tail binding"/>
    <property type="evidence" value="ECO:0007669"/>
    <property type="project" value="UniProtKB-ARBA"/>
</dbReference>
<dbReference type="KEGG" id="cmax:111488005"/>
<dbReference type="OrthoDB" id="1933744at2759"/>
<name>A0A6J1JSM2_CUCMA</name>
<evidence type="ECO:0000259" key="7">
    <source>
        <dbReference type="PROSITE" id="PS51775"/>
    </source>
</evidence>
<keyword evidence="5" id="KW-0175">Coiled coil</keyword>
<dbReference type="PANTHER" id="PTHR31422:SF44">
    <property type="entry name" value="GTD-BINDING DOMAIN-CONTAINING PROTEIN"/>
    <property type="match status" value="1"/>
</dbReference>
<feature type="coiled-coil region" evidence="5">
    <location>
        <begin position="222"/>
        <end position="284"/>
    </location>
</feature>
<dbReference type="PANTHER" id="PTHR31422">
    <property type="entry name" value="BNAANNG28530D PROTEIN"/>
    <property type="match status" value="1"/>
</dbReference>
<evidence type="ECO:0000256" key="1">
    <source>
        <dbReference type="ARBA" id="ARBA00004370"/>
    </source>
</evidence>
<dbReference type="RefSeq" id="XP_022991325.1">
    <property type="nucleotide sequence ID" value="XM_023135557.1"/>
</dbReference>
<dbReference type="GeneID" id="111488005"/>
<feature type="domain" description="GTD-binding" evidence="7">
    <location>
        <begin position="220"/>
        <end position="318"/>
    </location>
</feature>
<sequence length="477" mass="54982">MTFHEIHSWTFCGLVRAFLNLAVVYFLLCVSATVFIPSKILKVVGFCLPCPCTGFYGNQNPNLCLHRLLFSWPKRKIYLVLDSVKHRFPFDLILVDDQMGKNMNLSRENHHTDGVPLLQSAACCSKGNRIMFQRPRRRRASVEYGKLFRKEWEFLALDQKQDLIPDDVNESYHMDLGRRTWQGFESSGLVGENSCLNKGSSTIGHGTNNDQERDIFGNEVSIRLLEQALEEEKAARASLFLELEEERAAAATAADEAIAMITRLQNEKASVEMEARQYQRLIEEKFAYDEEEMNILREILVQREIDYHVLEKEIEAYRQMDFSEKEELKGNWDFIVDEHKEQSSTARYSNGDPPVVHQIENALSLSSKAKSNESNSCNSQCHFNEEGLLKQTIWTDKDNELMDNSLLFERTAIEEALRRGGFEKSFLSRGGVQNRLEHIDHTINDLGSSILDMEIDVQDIHVIDEKLHMDDSREERS</sequence>
<evidence type="ECO:0000256" key="6">
    <source>
        <dbReference type="SAM" id="Phobius"/>
    </source>
</evidence>
<keyword evidence="8" id="KW-1185">Reference proteome</keyword>
<evidence type="ECO:0000313" key="9">
    <source>
        <dbReference type="RefSeq" id="XP_022991325.1"/>
    </source>
</evidence>
<dbReference type="InterPro" id="IPR007656">
    <property type="entry name" value="GTD-bd"/>
</dbReference>
<dbReference type="GO" id="GO:0016020">
    <property type="term" value="C:membrane"/>
    <property type="evidence" value="ECO:0007669"/>
    <property type="project" value="UniProtKB-SubCell"/>
</dbReference>
<gene>
    <name evidence="9" type="primary">LOC111488005</name>
</gene>
<evidence type="ECO:0000256" key="3">
    <source>
        <dbReference type="ARBA" id="ARBA00022989"/>
    </source>
</evidence>
<reference evidence="9" key="1">
    <citation type="submission" date="2025-08" db="UniProtKB">
        <authorList>
            <consortium name="RefSeq"/>
        </authorList>
    </citation>
    <scope>IDENTIFICATION</scope>
    <source>
        <tissue evidence="9">Young leaves</tissue>
    </source>
</reference>
<dbReference type="PROSITE" id="PS51775">
    <property type="entry name" value="GTD_BINDING"/>
    <property type="match status" value="1"/>
</dbReference>
<keyword evidence="3 6" id="KW-1133">Transmembrane helix</keyword>
<evidence type="ECO:0000256" key="2">
    <source>
        <dbReference type="ARBA" id="ARBA00022692"/>
    </source>
</evidence>
<feature type="transmembrane region" description="Helical" evidence="6">
    <location>
        <begin position="6"/>
        <end position="28"/>
    </location>
</feature>
<evidence type="ECO:0000256" key="4">
    <source>
        <dbReference type="ARBA" id="ARBA00023136"/>
    </source>
</evidence>
<keyword evidence="2 6" id="KW-0812">Transmembrane</keyword>
<protein>
    <submittedName>
        <fullName evidence="9">Probable myosin-binding protein 6</fullName>
    </submittedName>
</protein>
<evidence type="ECO:0000256" key="5">
    <source>
        <dbReference type="SAM" id="Coils"/>
    </source>
</evidence>
<comment type="subcellular location">
    <subcellularLocation>
        <location evidence="1">Membrane</location>
    </subcellularLocation>
</comment>
<dbReference type="Proteomes" id="UP000504608">
    <property type="component" value="Unplaced"/>
</dbReference>
<evidence type="ECO:0000313" key="8">
    <source>
        <dbReference type="Proteomes" id="UP000504608"/>
    </source>
</evidence>
<accession>A0A6J1JSM2</accession>
<proteinExistence type="predicted"/>
<keyword evidence="4 6" id="KW-0472">Membrane</keyword>